<dbReference type="Gene3D" id="3.10.620.30">
    <property type="match status" value="1"/>
</dbReference>
<evidence type="ECO:0000256" key="2">
    <source>
        <dbReference type="SAM" id="Phobius"/>
    </source>
</evidence>
<feature type="region of interest" description="Disordered" evidence="1">
    <location>
        <begin position="1"/>
        <end position="27"/>
    </location>
</feature>
<dbReference type="KEGG" id="app:CAP2UW1_0427"/>
<dbReference type="Pfam" id="PF01841">
    <property type="entry name" value="Transglut_core"/>
    <property type="match status" value="1"/>
</dbReference>
<proteinExistence type="predicted"/>
<feature type="transmembrane region" description="Helical" evidence="2">
    <location>
        <begin position="76"/>
        <end position="96"/>
    </location>
</feature>
<dbReference type="PANTHER" id="PTHR42736">
    <property type="entry name" value="PROTEIN-GLUTAMINE GAMMA-GLUTAMYLTRANSFERASE"/>
    <property type="match status" value="1"/>
</dbReference>
<dbReference type="STRING" id="522306.CAP2UW1_0427"/>
<feature type="transmembrane region" description="Helical" evidence="2">
    <location>
        <begin position="145"/>
        <end position="163"/>
    </location>
</feature>
<dbReference type="OrthoDB" id="9804872at2"/>
<dbReference type="InterPro" id="IPR021878">
    <property type="entry name" value="TgpA_N"/>
</dbReference>
<gene>
    <name evidence="4" type="ordered locus">CAP2UW1_0427</name>
</gene>
<dbReference type="PANTHER" id="PTHR42736:SF1">
    <property type="entry name" value="PROTEIN-GLUTAMINE GAMMA-GLUTAMYLTRANSFERASE"/>
    <property type="match status" value="1"/>
</dbReference>
<feature type="domain" description="Transglutaminase-like" evidence="3">
    <location>
        <begin position="445"/>
        <end position="516"/>
    </location>
</feature>
<feature type="transmembrane region" description="Helical" evidence="2">
    <location>
        <begin position="37"/>
        <end position="64"/>
    </location>
</feature>
<dbReference type="Pfam" id="PF13559">
    <property type="entry name" value="DUF4129"/>
    <property type="match status" value="1"/>
</dbReference>
<dbReference type="SMART" id="SM00460">
    <property type="entry name" value="TGc"/>
    <property type="match status" value="1"/>
</dbReference>
<dbReference type="InterPro" id="IPR038765">
    <property type="entry name" value="Papain-like_cys_pep_sf"/>
</dbReference>
<dbReference type="InterPro" id="IPR002931">
    <property type="entry name" value="Transglutaminase-like"/>
</dbReference>
<evidence type="ECO:0000313" key="4">
    <source>
        <dbReference type="EMBL" id="ACV33778.1"/>
    </source>
</evidence>
<reference evidence="4" key="1">
    <citation type="submission" date="2009-08" db="EMBL/GenBank/DDBJ databases">
        <authorList>
            <consortium name="US DOE Joint Genome Institute"/>
            <person name="Lucas S."/>
            <person name="Copeland A."/>
            <person name="Lapidus A."/>
            <person name="Glavina del Rio T."/>
            <person name="Dalin E."/>
            <person name="Tice H."/>
            <person name="Bruce D."/>
            <person name="Barry K."/>
            <person name="Pitluck S."/>
            <person name="Lowry S."/>
            <person name="Larimer F."/>
            <person name="Land M."/>
            <person name="Hauser L."/>
            <person name="Kyrpides N."/>
            <person name="Ivanova N."/>
            <person name="McMahon K.D."/>
            <person name="Hugenholtz P."/>
        </authorList>
    </citation>
    <scope>NUCLEOTIDE SEQUENCE</scope>
    <source>
        <strain evidence="4">UW-1</strain>
    </source>
</reference>
<dbReference type="Pfam" id="PF11992">
    <property type="entry name" value="TgpA_N"/>
    <property type="match status" value="1"/>
</dbReference>
<keyword evidence="2" id="KW-0812">Transmembrane</keyword>
<dbReference type="InterPro" id="IPR025403">
    <property type="entry name" value="TgpA-like_C"/>
</dbReference>
<feature type="transmembrane region" description="Helical" evidence="2">
    <location>
        <begin position="608"/>
        <end position="630"/>
    </location>
</feature>
<organism evidence="4">
    <name type="scientific">Accumulibacter regalis</name>
    <dbReference type="NCBI Taxonomy" id="522306"/>
    <lineage>
        <taxon>Bacteria</taxon>
        <taxon>Pseudomonadati</taxon>
        <taxon>Pseudomonadota</taxon>
        <taxon>Betaproteobacteria</taxon>
        <taxon>Candidatus Accumulibacter</taxon>
    </lineage>
</organism>
<dbReference type="HOGENOM" id="CLU_012397_0_0_4"/>
<name>C7RKV6_ACCRE</name>
<evidence type="ECO:0000259" key="3">
    <source>
        <dbReference type="SMART" id="SM00460"/>
    </source>
</evidence>
<feature type="region of interest" description="Disordered" evidence="1">
    <location>
        <begin position="523"/>
        <end position="569"/>
    </location>
</feature>
<sequence length="721" mass="77304">MSSPSSLNDARWSAAHPDGKPPTPGASGLTAPAAWPLALTALALLAHAPMLPLPAWLPLGLALASRRLPRRPWAGGLRLAGLLVCCTVAGQVFGWLSSDALRLSLLATLALKWAESRSQREYALVAAAACVAVAVGLLHWSGGVGLLFVVLSACLLVAVYSGFSPPDGSTTPLHKGLGILREAAQRLLVTLPLAAVLFLFFPRIPGPLWDIGMTFGLPLPASIEKSNQGLGISGRLKPGQTQTGASDGQAVLVAEFRDWVPPTSLLYWRGPVFYDFDGQEWRLDADYTAGNGRRIMQAGWRRSADFRAGLQSASQEVHYRIRLTPHGGLWLYGLDLPARLTTESFIAADWQVLAHLPVREEISYELSSWLEWTAGGELLPALRQRALALPQDSNPRLRAFGAALTSAGDTDTVLQQALATLANGGYRVRDRFTPPTGADALDTFWFETREGNAEFFAASFVVLMRAAGIPARLVTGYRGGKLMALTDYVLVKRSHAHAWVEIWDQGKGWRRVDPIDIVAPERFASGSTSAKPAPPTSPRATPAAAPRSPAGSPTPLPSGSFASTGVPHSPADAGWTPADLAGWLGRWAFHLDGERQQALLPGKGGGLAWIWLLAIAAGGSAGVFAVGLLWGRWREQRRCPLPQRAWQRACRRLASKGLCRGSAECPSDFARRVAGERPAWAAAMTRLADAYGAWRYGSTPDAVAADVPIAARHLINRILAE</sequence>
<protein>
    <submittedName>
        <fullName evidence="4">Transglutaminase domain protein</fullName>
    </submittedName>
</protein>
<dbReference type="InterPro" id="IPR052901">
    <property type="entry name" value="Bact_TGase-like"/>
</dbReference>
<dbReference type="eggNOG" id="COG1305">
    <property type="taxonomic scope" value="Bacteria"/>
</dbReference>
<keyword evidence="2" id="KW-1133">Transmembrane helix</keyword>
<keyword evidence="2" id="KW-0472">Membrane</keyword>
<feature type="compositionally biased region" description="Low complexity" evidence="1">
    <location>
        <begin position="538"/>
        <end position="553"/>
    </location>
</feature>
<evidence type="ECO:0000256" key="1">
    <source>
        <dbReference type="SAM" id="MobiDB-lite"/>
    </source>
</evidence>
<dbReference type="EMBL" id="CP001715">
    <property type="protein sequence ID" value="ACV33778.1"/>
    <property type="molecule type" value="Genomic_DNA"/>
</dbReference>
<reference evidence="4" key="2">
    <citation type="submission" date="2009-09" db="EMBL/GenBank/DDBJ databases">
        <title>Complete sequence of chromosome of Candidatus Accumulibacter phosphatis clade IIA str. UW-1.</title>
        <authorList>
            <consortium name="US DOE Joint Genome Institute"/>
            <person name="Martin H.G."/>
            <person name="Ivanova N."/>
            <person name="Kunin V."/>
            <person name="Warnecke F."/>
            <person name="Barry K."/>
            <person name="He S."/>
            <person name="Salamov A."/>
            <person name="Szeto E."/>
            <person name="Dalin E."/>
            <person name="Pangilinan J.L."/>
            <person name="Lapidus A."/>
            <person name="Lowry S."/>
            <person name="Kyrpides N.C."/>
            <person name="McMahon K.D."/>
            <person name="Hugenholtz P."/>
        </authorList>
    </citation>
    <scope>NUCLEOTIDE SEQUENCE [LARGE SCALE GENOMIC DNA]</scope>
    <source>
        <strain evidence="4">UW-1</strain>
    </source>
</reference>
<dbReference type="AlphaFoldDB" id="C7RKV6"/>
<accession>C7RKV6</accession>
<dbReference type="SUPFAM" id="SSF54001">
    <property type="entry name" value="Cysteine proteinases"/>
    <property type="match status" value="1"/>
</dbReference>
<feature type="transmembrane region" description="Helical" evidence="2">
    <location>
        <begin position="183"/>
        <end position="201"/>
    </location>
</feature>